<dbReference type="GO" id="GO:0030288">
    <property type="term" value="C:outer membrane-bounded periplasmic space"/>
    <property type="evidence" value="ECO:0007669"/>
    <property type="project" value="TreeGrafter"/>
</dbReference>
<dbReference type="PANTHER" id="PTHR30036">
    <property type="entry name" value="D-XYLOSE-BINDING PERIPLASMIC PROTEIN"/>
    <property type="match status" value="1"/>
</dbReference>
<feature type="domain" description="Periplasmic binding protein" evidence="3">
    <location>
        <begin position="49"/>
        <end position="300"/>
    </location>
</feature>
<dbReference type="SUPFAM" id="SSF53822">
    <property type="entry name" value="Periplasmic binding protein-like I"/>
    <property type="match status" value="1"/>
</dbReference>
<evidence type="ECO:0000256" key="1">
    <source>
        <dbReference type="ARBA" id="ARBA00004196"/>
    </source>
</evidence>
<dbReference type="Pfam" id="PF13407">
    <property type="entry name" value="Peripla_BP_4"/>
    <property type="match status" value="1"/>
</dbReference>
<name>A0A0F9AK00_9ZZZZ</name>
<evidence type="ECO:0000259" key="3">
    <source>
        <dbReference type="Pfam" id="PF13407"/>
    </source>
</evidence>
<gene>
    <name evidence="4" type="ORF">LCGC14_2839640</name>
</gene>
<dbReference type="InterPro" id="IPR050555">
    <property type="entry name" value="Bact_Solute-Bind_Prot2"/>
</dbReference>
<dbReference type="AlphaFoldDB" id="A0A0F9AK00"/>
<dbReference type="InterPro" id="IPR025997">
    <property type="entry name" value="SBP_2_dom"/>
</dbReference>
<accession>A0A0F9AK00</accession>
<proteinExistence type="inferred from homology"/>
<dbReference type="GO" id="GO:0030246">
    <property type="term" value="F:carbohydrate binding"/>
    <property type="evidence" value="ECO:0007669"/>
    <property type="project" value="TreeGrafter"/>
</dbReference>
<reference evidence="4" key="1">
    <citation type="journal article" date="2015" name="Nature">
        <title>Complex archaea that bridge the gap between prokaryotes and eukaryotes.</title>
        <authorList>
            <person name="Spang A."/>
            <person name="Saw J.H."/>
            <person name="Jorgensen S.L."/>
            <person name="Zaremba-Niedzwiedzka K."/>
            <person name="Martijn J."/>
            <person name="Lind A.E."/>
            <person name="van Eijk R."/>
            <person name="Schleper C."/>
            <person name="Guy L."/>
            <person name="Ettema T.J."/>
        </authorList>
    </citation>
    <scope>NUCLEOTIDE SEQUENCE</scope>
</reference>
<organism evidence="4">
    <name type="scientific">marine sediment metagenome</name>
    <dbReference type="NCBI Taxonomy" id="412755"/>
    <lineage>
        <taxon>unclassified sequences</taxon>
        <taxon>metagenomes</taxon>
        <taxon>ecological metagenomes</taxon>
    </lineage>
</organism>
<comment type="similarity">
    <text evidence="2">Belongs to the bacterial solute-binding protein 2 family.</text>
</comment>
<protein>
    <recommendedName>
        <fullName evidence="3">Periplasmic binding protein domain-containing protein</fullName>
    </recommendedName>
</protein>
<sequence length="326" mass="35365">MNFKSLGLTVLVLSMLIFPLAALGEGDKGEAETTTAKQYVFYQVVHGGIAHPFWKVVERGAKEAAAQLPDVKVIYTGPDVYNYEDFMAIVDSAIAAKPDGLIVTITSPQGMDETLRRAIGQLNIPVIAINAKDSRPEDERIPYISYIGESSYDVGVALAKESLKRNRPKRAVFGHHAPGSIPIEERAAGFSDTLKAAGIPVDVLDIGPDPVEGASILLDYLKANPTTDLVYPASTPHIEAFIPLAEGEGFVAGKDIMIPSIDISPKILEYIVNGKVMFTLDQQQYLQGYVSVHLMYLHVKYGHTPPPLLPTGPGVITKDEVAELKR</sequence>
<evidence type="ECO:0000313" key="4">
    <source>
        <dbReference type="EMBL" id="KKK78829.1"/>
    </source>
</evidence>
<comment type="caution">
    <text evidence="4">The sequence shown here is derived from an EMBL/GenBank/DDBJ whole genome shotgun (WGS) entry which is preliminary data.</text>
</comment>
<dbReference type="Gene3D" id="3.40.50.2300">
    <property type="match status" value="2"/>
</dbReference>
<comment type="subcellular location">
    <subcellularLocation>
        <location evidence="1">Cell envelope</location>
    </subcellularLocation>
</comment>
<dbReference type="InterPro" id="IPR028082">
    <property type="entry name" value="Peripla_BP_I"/>
</dbReference>
<evidence type="ECO:0000256" key="2">
    <source>
        <dbReference type="ARBA" id="ARBA00007639"/>
    </source>
</evidence>
<feature type="non-terminal residue" evidence="4">
    <location>
        <position position="326"/>
    </location>
</feature>
<dbReference type="EMBL" id="LAZR01054308">
    <property type="protein sequence ID" value="KKK78829.1"/>
    <property type="molecule type" value="Genomic_DNA"/>
</dbReference>
<dbReference type="PANTHER" id="PTHR30036:SF7">
    <property type="entry name" value="ABC TRANSPORTER PERIPLASMIC-BINDING PROTEIN YPHF"/>
    <property type="match status" value="1"/>
</dbReference>